<dbReference type="EMBL" id="LUTY01002788">
    <property type="protein sequence ID" value="OAD19478.1"/>
    <property type="molecule type" value="Genomic_DNA"/>
</dbReference>
<comment type="caution">
    <text evidence="1">The sequence shown here is derived from an EMBL/GenBank/DDBJ whole genome shotgun (WGS) entry which is preliminary data.</text>
</comment>
<keyword evidence="2" id="KW-1185">Reference proteome</keyword>
<name>A0A176RUR8_9GAMM</name>
<accession>A0A176RUR8</accession>
<protein>
    <submittedName>
        <fullName evidence="1">Uncharacterized protein</fullName>
    </submittedName>
</protein>
<proteinExistence type="predicted"/>
<gene>
    <name evidence="1" type="ORF">THIOM_004887</name>
</gene>
<dbReference type="AlphaFoldDB" id="A0A176RUR8"/>
<organism evidence="1 2">
    <name type="scientific">Candidatus Thiomargarita nelsonii</name>
    <dbReference type="NCBI Taxonomy" id="1003181"/>
    <lineage>
        <taxon>Bacteria</taxon>
        <taxon>Pseudomonadati</taxon>
        <taxon>Pseudomonadota</taxon>
        <taxon>Gammaproteobacteria</taxon>
        <taxon>Thiotrichales</taxon>
        <taxon>Thiotrichaceae</taxon>
        <taxon>Thiomargarita</taxon>
    </lineage>
</organism>
<reference evidence="1 2" key="1">
    <citation type="submission" date="2016-05" db="EMBL/GenBank/DDBJ databases">
        <title>Single-cell genome of chain-forming Candidatus Thiomargarita nelsonii and comparison to other large sulfur-oxidizing bacteria.</title>
        <authorList>
            <person name="Winkel M."/>
            <person name="Salman V."/>
            <person name="Woyke T."/>
            <person name="Schulz-Vogt H."/>
            <person name="Richter M."/>
            <person name="Flood B."/>
            <person name="Bailey J."/>
            <person name="Amann R."/>
            <person name="Mussmann M."/>
        </authorList>
    </citation>
    <scope>NUCLEOTIDE SEQUENCE [LARGE SCALE GENOMIC DNA]</scope>
    <source>
        <strain evidence="1 2">THI036</strain>
    </source>
</reference>
<evidence type="ECO:0000313" key="2">
    <source>
        <dbReference type="Proteomes" id="UP000076962"/>
    </source>
</evidence>
<evidence type="ECO:0000313" key="1">
    <source>
        <dbReference type="EMBL" id="OAD19478.1"/>
    </source>
</evidence>
<sequence>MQPLIEELKSEGFVVSVEKVAYELPRGGNEMLRIQKLA</sequence>
<dbReference type="Proteomes" id="UP000076962">
    <property type="component" value="Unassembled WGS sequence"/>
</dbReference>